<dbReference type="Gene3D" id="3.30.70.270">
    <property type="match status" value="1"/>
</dbReference>
<dbReference type="SUPFAM" id="SSF55073">
    <property type="entry name" value="Nucleotide cyclase"/>
    <property type="match status" value="1"/>
</dbReference>
<dbReference type="SMART" id="SM00052">
    <property type="entry name" value="EAL"/>
    <property type="match status" value="1"/>
</dbReference>
<dbReference type="GO" id="GO:0000160">
    <property type="term" value="P:phosphorelay signal transduction system"/>
    <property type="evidence" value="ECO:0007669"/>
    <property type="project" value="InterPro"/>
</dbReference>
<feature type="domain" description="Response regulatory" evidence="4">
    <location>
        <begin position="3"/>
        <end position="120"/>
    </location>
</feature>
<dbReference type="Pfam" id="PF00072">
    <property type="entry name" value="Response_reg"/>
    <property type="match status" value="1"/>
</dbReference>
<dbReference type="OrthoDB" id="9814202at2"/>
<evidence type="ECO:0000256" key="3">
    <source>
        <dbReference type="PROSITE-ProRule" id="PRU00169"/>
    </source>
</evidence>
<dbReference type="Gene3D" id="3.40.50.2300">
    <property type="match status" value="1"/>
</dbReference>
<feature type="domain" description="GGDEF" evidence="6">
    <location>
        <begin position="711"/>
        <end position="844"/>
    </location>
</feature>
<evidence type="ECO:0000256" key="2">
    <source>
        <dbReference type="ARBA" id="ARBA00022777"/>
    </source>
</evidence>
<gene>
    <name evidence="7" type="ORF">EDC64_103298</name>
</gene>
<evidence type="ECO:0000313" key="7">
    <source>
        <dbReference type="EMBL" id="TCT06194.1"/>
    </source>
</evidence>
<evidence type="ECO:0000313" key="8">
    <source>
        <dbReference type="Proteomes" id="UP000294664"/>
    </source>
</evidence>
<dbReference type="Pfam" id="PF00563">
    <property type="entry name" value="EAL"/>
    <property type="match status" value="1"/>
</dbReference>
<dbReference type="InterPro" id="IPR011006">
    <property type="entry name" value="CheY-like_superfamily"/>
</dbReference>
<protein>
    <submittedName>
        <fullName evidence="7">Diguanylate cyclase (GGDEF)-like protein</fullName>
    </submittedName>
</protein>
<dbReference type="InterPro" id="IPR003018">
    <property type="entry name" value="GAF"/>
</dbReference>
<dbReference type="SUPFAM" id="SSF55781">
    <property type="entry name" value="GAF domain-like"/>
    <property type="match status" value="3"/>
</dbReference>
<keyword evidence="1" id="KW-0808">Transferase</keyword>
<dbReference type="CDD" id="cd01948">
    <property type="entry name" value="EAL"/>
    <property type="match status" value="1"/>
</dbReference>
<dbReference type="SMART" id="SM00267">
    <property type="entry name" value="GGDEF"/>
    <property type="match status" value="1"/>
</dbReference>
<dbReference type="GO" id="GO:0016301">
    <property type="term" value="F:kinase activity"/>
    <property type="evidence" value="ECO:0007669"/>
    <property type="project" value="UniProtKB-KW"/>
</dbReference>
<dbReference type="SUPFAM" id="SSF52172">
    <property type="entry name" value="CheY-like"/>
    <property type="match status" value="1"/>
</dbReference>
<dbReference type="InterPro" id="IPR001789">
    <property type="entry name" value="Sig_transdc_resp-reg_receiver"/>
</dbReference>
<evidence type="ECO:0000256" key="1">
    <source>
        <dbReference type="ARBA" id="ARBA00022679"/>
    </source>
</evidence>
<dbReference type="NCBIfam" id="TIGR00254">
    <property type="entry name" value="GGDEF"/>
    <property type="match status" value="1"/>
</dbReference>
<dbReference type="AlphaFoldDB" id="A0A4R3LZK5"/>
<keyword evidence="8" id="KW-1185">Reference proteome</keyword>
<dbReference type="InterPro" id="IPR000160">
    <property type="entry name" value="GGDEF_dom"/>
</dbReference>
<dbReference type="InterPro" id="IPR043128">
    <property type="entry name" value="Rev_trsase/Diguanyl_cyclase"/>
</dbReference>
<dbReference type="PROSITE" id="PS50887">
    <property type="entry name" value="GGDEF"/>
    <property type="match status" value="1"/>
</dbReference>
<dbReference type="Proteomes" id="UP000294664">
    <property type="component" value="Unassembled WGS sequence"/>
</dbReference>
<keyword evidence="2" id="KW-0418">Kinase</keyword>
<dbReference type="PROSITE" id="PS50883">
    <property type="entry name" value="EAL"/>
    <property type="match status" value="1"/>
</dbReference>
<accession>A0A4R3LZK5</accession>
<keyword evidence="3" id="KW-0597">Phosphoprotein</keyword>
<feature type="modified residue" description="4-aspartylphosphate" evidence="3">
    <location>
        <position position="52"/>
    </location>
</feature>
<comment type="caution">
    <text evidence="7">The sequence shown here is derived from an EMBL/GenBank/DDBJ whole genome shotgun (WGS) entry which is preliminary data.</text>
</comment>
<dbReference type="EMBL" id="SMAI01000003">
    <property type="protein sequence ID" value="TCT06194.1"/>
    <property type="molecule type" value="Genomic_DNA"/>
</dbReference>
<feature type="domain" description="EAL" evidence="5">
    <location>
        <begin position="853"/>
        <end position="1111"/>
    </location>
</feature>
<dbReference type="RefSeq" id="WP_132030705.1">
    <property type="nucleotide sequence ID" value="NZ_SMAI01000003.1"/>
</dbReference>
<proteinExistence type="predicted"/>
<dbReference type="Gene3D" id="3.30.450.40">
    <property type="match status" value="3"/>
</dbReference>
<evidence type="ECO:0000259" key="4">
    <source>
        <dbReference type="PROSITE" id="PS50110"/>
    </source>
</evidence>
<dbReference type="Gene3D" id="3.20.20.450">
    <property type="entry name" value="EAL domain"/>
    <property type="match status" value="1"/>
</dbReference>
<evidence type="ECO:0000259" key="5">
    <source>
        <dbReference type="PROSITE" id="PS50883"/>
    </source>
</evidence>
<dbReference type="CDD" id="cd01949">
    <property type="entry name" value="GGDEF"/>
    <property type="match status" value="1"/>
</dbReference>
<dbReference type="PANTHER" id="PTHR33121">
    <property type="entry name" value="CYCLIC DI-GMP PHOSPHODIESTERASE PDEF"/>
    <property type="match status" value="1"/>
</dbReference>
<dbReference type="SMART" id="SM00065">
    <property type="entry name" value="GAF"/>
    <property type="match status" value="2"/>
</dbReference>
<dbReference type="InterPro" id="IPR001633">
    <property type="entry name" value="EAL_dom"/>
</dbReference>
<dbReference type="InterPro" id="IPR050706">
    <property type="entry name" value="Cyclic-di-GMP_PDE-like"/>
</dbReference>
<dbReference type="Pfam" id="PF13185">
    <property type="entry name" value="GAF_2"/>
    <property type="match status" value="2"/>
</dbReference>
<dbReference type="PANTHER" id="PTHR33121:SF70">
    <property type="entry name" value="SIGNALING PROTEIN YKOW"/>
    <property type="match status" value="1"/>
</dbReference>
<dbReference type="SMART" id="SM00448">
    <property type="entry name" value="REC"/>
    <property type="match status" value="1"/>
</dbReference>
<sequence>MATILIVDDHAVNRAFLIALLQHRGHRLFEAADGSSALDAARALVPDLVISDVVMPSGDGYELARGLRGDPRLSHIPIIFYTAHYNEREALVLADACGVAHVLTKPAEPERVLQVVDEVLARAGVPAGDAPQVPTGIERDHLRLVTDKLAKTTGALEWTTSRLVALIEMNLQLALERDPAQIASTFCRWTRDLVAAELAVVVLAETGRTPFVAVSGPPQSAVAQAQLAASFGAADGAGGSADPVPAMPLRRMGPAVSAASLGLPEALPAIASALILPVETPARTFGWVCAANKIGGVGFGEDDQRLLTIFAAHVGRLFENFCLFQELSARSLDLEREVRQRAEGQQRLEVQYAVAHILAGSATLDEAAQRALRVVCEGRGFVMGELWEVDWPRERLCQIATWHADDAVARQFAEMARGPLSRSDPGLLPLVWRSGVPQLLPNIASEAVFLRRAQAQALGVTSAVALPVMGGGRVVGVMAFFAASAGGLTPDAVSFFNALGSQIGQFIARRHQEQRIVRLARIQAVLGAVNALIGRASDTRALFDGACQVAVEEGRFVRAEAFAVEPDGRLRSVSVCGASDADEPDTRPGAPRARDQTLLAEALRTSEPAIDNAAHPAKPGAGARAALPLLEASDVRGVLLLEAGVPDFFTPDEIDLVKQTAADVSFAMDALSSRMRLARLAYFDSLTGLPNRTMFYSRLRQALALAGPEGRRVFVAAGNLRNFGSVNTTFGRHAGDEVLREVARRLQANSRFPDHLARISGNEFATFFPESAHAGAEAMRIDRILTLDHARPIVVDGQDVNLHAFAGIAVFPDDGTDAETLLANAETALRRARDIGARVAFFEPRMHEEVARRVLQENRVSRALQEAEFQLHYQPRVELKSRRVVGLEALVRWRNPDGTVDPPALFIPFLEETGRIVEVGRWILRQALEDQAEWARRGFLPLPVAVNVSPVQLREPGFVNEVIDLVAQIEGAPGAAACGLEIEITESTAMSDIARTSAQLKTLRDHGVAIAIDDFGTGHSSLAYLALLPVSMLKIDRSFIATMLEQKDSRTIVEAVISLAHALGLSVVAEGVETRAQAALLERLACDQIQGFLIARPMDAWSVTAFLPQAGRTGAADRTEAR</sequence>
<dbReference type="GO" id="GO:0071111">
    <property type="term" value="F:cyclic-guanylate-specific phosphodiesterase activity"/>
    <property type="evidence" value="ECO:0007669"/>
    <property type="project" value="InterPro"/>
</dbReference>
<dbReference type="InterPro" id="IPR035919">
    <property type="entry name" value="EAL_sf"/>
</dbReference>
<name>A0A4R3LZK5_9HYPH</name>
<organism evidence="7 8">
    <name type="scientific">Aquabacter spiritensis</name>
    <dbReference type="NCBI Taxonomy" id="933073"/>
    <lineage>
        <taxon>Bacteria</taxon>
        <taxon>Pseudomonadati</taxon>
        <taxon>Pseudomonadota</taxon>
        <taxon>Alphaproteobacteria</taxon>
        <taxon>Hyphomicrobiales</taxon>
        <taxon>Xanthobacteraceae</taxon>
        <taxon>Aquabacter</taxon>
    </lineage>
</organism>
<dbReference type="InterPro" id="IPR029016">
    <property type="entry name" value="GAF-like_dom_sf"/>
</dbReference>
<evidence type="ECO:0000259" key="6">
    <source>
        <dbReference type="PROSITE" id="PS50887"/>
    </source>
</evidence>
<dbReference type="PROSITE" id="PS50110">
    <property type="entry name" value="RESPONSE_REGULATORY"/>
    <property type="match status" value="1"/>
</dbReference>
<dbReference type="SUPFAM" id="SSF141868">
    <property type="entry name" value="EAL domain-like"/>
    <property type="match status" value="1"/>
</dbReference>
<dbReference type="InterPro" id="IPR029787">
    <property type="entry name" value="Nucleotide_cyclase"/>
</dbReference>
<dbReference type="Pfam" id="PF00990">
    <property type="entry name" value="GGDEF"/>
    <property type="match status" value="1"/>
</dbReference>
<reference evidence="7 8" key="1">
    <citation type="submission" date="2019-03" db="EMBL/GenBank/DDBJ databases">
        <title>Genomic Encyclopedia of Type Strains, Phase IV (KMG-IV): sequencing the most valuable type-strain genomes for metagenomic binning, comparative biology and taxonomic classification.</title>
        <authorList>
            <person name="Goeker M."/>
        </authorList>
    </citation>
    <scope>NUCLEOTIDE SEQUENCE [LARGE SCALE GENOMIC DNA]</scope>
    <source>
        <strain evidence="7 8">DSM 9035</strain>
    </source>
</reference>